<dbReference type="EC" id="2.3.2.27" evidence="2"/>
<evidence type="ECO:0000256" key="5">
    <source>
        <dbReference type="ARBA" id="ARBA00022833"/>
    </source>
</evidence>
<accession>A0A0Q3J090</accession>
<dbReference type="InterPro" id="IPR013083">
    <property type="entry name" value="Znf_RING/FYVE/PHD"/>
</dbReference>
<dbReference type="PANTHER" id="PTHR14155">
    <property type="entry name" value="RING FINGER DOMAIN-CONTAINING"/>
    <property type="match status" value="1"/>
</dbReference>
<sequence length="248" mass="27516">MAQPERDSPYTVHADPKMTQFETRDAATADPMDPPPWPRELLLVARIGCAVRVICEFRFTDGSVERHEHRRAPAAAGEEEEVIVGFAAEDLRSESACRAVVRWGLVRQVPRLKERYGKFAAELWDAFVPPGLVHGILAAGADAGVDALRSGSSSSSRRRVVCDVVMRVHVTNVYCEAKALLLSCADDAGRGAGERCPICMEELGDGTSLPGCSHAFHKRCILEWFHTAPNCPCCRRDMIQYLPHKYRR</sequence>
<evidence type="ECO:0000313" key="11">
    <source>
        <dbReference type="EnsemblPlants" id="KQK11363"/>
    </source>
</evidence>
<dbReference type="PROSITE" id="PS50089">
    <property type="entry name" value="ZF_RING_2"/>
    <property type="match status" value="1"/>
</dbReference>
<dbReference type="InParanoid" id="A0A0Q3J090"/>
<evidence type="ECO:0000259" key="9">
    <source>
        <dbReference type="PROSITE" id="PS50089"/>
    </source>
</evidence>
<reference evidence="10" key="2">
    <citation type="submission" date="2017-06" db="EMBL/GenBank/DDBJ databases">
        <title>WGS assembly of Brachypodium distachyon.</title>
        <authorList>
            <consortium name="The International Brachypodium Initiative"/>
            <person name="Lucas S."/>
            <person name="Harmon-Smith M."/>
            <person name="Lail K."/>
            <person name="Tice H."/>
            <person name="Grimwood J."/>
            <person name="Bruce D."/>
            <person name="Barry K."/>
            <person name="Shu S."/>
            <person name="Lindquist E."/>
            <person name="Wang M."/>
            <person name="Pitluck S."/>
            <person name="Vogel J.P."/>
            <person name="Garvin D.F."/>
            <person name="Mockler T.C."/>
            <person name="Schmutz J."/>
            <person name="Rokhsar D."/>
            <person name="Bevan M.W."/>
        </authorList>
    </citation>
    <scope>NUCLEOTIDE SEQUENCE</scope>
    <source>
        <strain evidence="10">Bd21</strain>
    </source>
</reference>
<dbReference type="Proteomes" id="UP000008810">
    <property type="component" value="Chromosome 2"/>
</dbReference>
<evidence type="ECO:0000256" key="4">
    <source>
        <dbReference type="ARBA" id="ARBA00022771"/>
    </source>
</evidence>
<evidence type="ECO:0000256" key="3">
    <source>
        <dbReference type="ARBA" id="ARBA00022723"/>
    </source>
</evidence>
<comment type="catalytic activity">
    <reaction evidence="1">
        <text>S-ubiquitinyl-[E2 ubiquitin-conjugating enzyme]-L-cysteine + [acceptor protein]-L-lysine = [E2 ubiquitin-conjugating enzyme]-L-cysteine + N(6)-ubiquitinyl-[acceptor protein]-L-lysine.</text>
        <dbReference type="EC" id="2.3.2.27"/>
    </reaction>
</comment>
<dbReference type="AlphaFoldDB" id="A0A0Q3J090"/>
<dbReference type="InterPro" id="IPR053238">
    <property type="entry name" value="RING-H2_zinc_finger"/>
</dbReference>
<dbReference type="PANTHER" id="PTHR14155:SF627">
    <property type="entry name" value="OS06G0192800 PROTEIN"/>
    <property type="match status" value="1"/>
</dbReference>
<reference evidence="11" key="3">
    <citation type="submission" date="2018-08" db="UniProtKB">
        <authorList>
            <consortium name="EnsemblPlants"/>
        </authorList>
    </citation>
    <scope>IDENTIFICATION</scope>
    <source>
        <strain evidence="11">cv. Bd21</strain>
    </source>
</reference>
<evidence type="ECO:0000256" key="7">
    <source>
        <dbReference type="PROSITE-ProRule" id="PRU00175"/>
    </source>
</evidence>
<dbReference type="GO" id="GO:0043161">
    <property type="term" value="P:proteasome-mediated ubiquitin-dependent protein catabolic process"/>
    <property type="evidence" value="ECO:0000318"/>
    <property type="project" value="GO_Central"/>
</dbReference>
<dbReference type="EnsemblPlants" id="KQK11363">
    <property type="protein sequence ID" value="KQK11363"/>
    <property type="gene ID" value="BRADI_2g59685v3"/>
</dbReference>
<dbReference type="InterPro" id="IPR001841">
    <property type="entry name" value="Znf_RING"/>
</dbReference>
<dbReference type="SUPFAM" id="SSF57850">
    <property type="entry name" value="RING/U-box"/>
    <property type="match status" value="1"/>
</dbReference>
<dbReference type="Gramene" id="KQK11363">
    <property type="protein sequence ID" value="KQK11363"/>
    <property type="gene ID" value="BRADI_2g59685v3"/>
</dbReference>
<dbReference type="GO" id="GO:0008270">
    <property type="term" value="F:zinc ion binding"/>
    <property type="evidence" value="ECO:0007669"/>
    <property type="project" value="UniProtKB-KW"/>
</dbReference>
<comment type="similarity">
    <text evidence="6">Belongs to the RING-type zinc finger family. ATL subfamily.</text>
</comment>
<dbReference type="GO" id="GO:0061630">
    <property type="term" value="F:ubiquitin protein ligase activity"/>
    <property type="evidence" value="ECO:0000318"/>
    <property type="project" value="GO_Central"/>
</dbReference>
<evidence type="ECO:0000313" key="10">
    <source>
        <dbReference type="EMBL" id="KQK11363.1"/>
    </source>
</evidence>
<keyword evidence="4 7" id="KW-0863">Zinc-finger</keyword>
<evidence type="ECO:0000256" key="1">
    <source>
        <dbReference type="ARBA" id="ARBA00000900"/>
    </source>
</evidence>
<feature type="region of interest" description="Disordered" evidence="8">
    <location>
        <begin position="1"/>
        <end position="33"/>
    </location>
</feature>
<dbReference type="SMART" id="SM00184">
    <property type="entry name" value="RING"/>
    <property type="match status" value="1"/>
</dbReference>
<proteinExistence type="inferred from homology"/>
<feature type="domain" description="RING-type" evidence="9">
    <location>
        <begin position="196"/>
        <end position="235"/>
    </location>
</feature>
<evidence type="ECO:0000256" key="2">
    <source>
        <dbReference type="ARBA" id="ARBA00012483"/>
    </source>
</evidence>
<dbReference type="Gene3D" id="3.30.40.10">
    <property type="entry name" value="Zinc/RING finger domain, C3HC4 (zinc finger)"/>
    <property type="match status" value="1"/>
</dbReference>
<gene>
    <name evidence="10" type="ORF">BRADI_2g59685v3</name>
</gene>
<evidence type="ECO:0000256" key="6">
    <source>
        <dbReference type="ARBA" id="ARBA00024209"/>
    </source>
</evidence>
<evidence type="ECO:0000256" key="8">
    <source>
        <dbReference type="SAM" id="MobiDB-lite"/>
    </source>
</evidence>
<dbReference type="Pfam" id="PF13639">
    <property type="entry name" value="zf-RING_2"/>
    <property type="match status" value="1"/>
</dbReference>
<name>A0A0Q3J090_BRADI</name>
<reference evidence="10 11" key="1">
    <citation type="journal article" date="2010" name="Nature">
        <title>Genome sequencing and analysis of the model grass Brachypodium distachyon.</title>
        <authorList>
            <consortium name="International Brachypodium Initiative"/>
        </authorList>
    </citation>
    <scope>NUCLEOTIDE SEQUENCE [LARGE SCALE GENOMIC DNA]</scope>
    <source>
        <strain evidence="10 11">Bd21</strain>
    </source>
</reference>
<dbReference type="GO" id="GO:0012505">
    <property type="term" value="C:endomembrane system"/>
    <property type="evidence" value="ECO:0000318"/>
    <property type="project" value="GO_Central"/>
</dbReference>
<organism evidence="10">
    <name type="scientific">Brachypodium distachyon</name>
    <name type="common">Purple false brome</name>
    <name type="synonym">Trachynia distachya</name>
    <dbReference type="NCBI Taxonomy" id="15368"/>
    <lineage>
        <taxon>Eukaryota</taxon>
        <taxon>Viridiplantae</taxon>
        <taxon>Streptophyta</taxon>
        <taxon>Embryophyta</taxon>
        <taxon>Tracheophyta</taxon>
        <taxon>Spermatophyta</taxon>
        <taxon>Magnoliopsida</taxon>
        <taxon>Liliopsida</taxon>
        <taxon>Poales</taxon>
        <taxon>Poaceae</taxon>
        <taxon>BOP clade</taxon>
        <taxon>Pooideae</taxon>
        <taxon>Stipodae</taxon>
        <taxon>Brachypodieae</taxon>
        <taxon>Brachypodium</taxon>
    </lineage>
</organism>
<keyword evidence="12" id="KW-1185">Reference proteome</keyword>
<protein>
    <recommendedName>
        <fullName evidence="2">RING-type E3 ubiquitin transferase</fullName>
        <ecNumber evidence="2">2.3.2.27</ecNumber>
    </recommendedName>
</protein>
<keyword evidence="3" id="KW-0479">Metal-binding</keyword>
<dbReference type="EMBL" id="CM000881">
    <property type="protein sequence ID" value="KQK11363.1"/>
    <property type="molecule type" value="Genomic_DNA"/>
</dbReference>
<evidence type="ECO:0000313" key="12">
    <source>
        <dbReference type="Proteomes" id="UP000008810"/>
    </source>
</evidence>
<keyword evidence="5" id="KW-0862">Zinc</keyword>
<dbReference type="OrthoDB" id="636518at2759"/>